<name>A0A832I8C8_9THEM</name>
<protein>
    <submittedName>
        <fullName evidence="1">Cyclase family protein</fullName>
    </submittedName>
</protein>
<dbReference type="GO" id="GO:0004061">
    <property type="term" value="F:arylformamidase activity"/>
    <property type="evidence" value="ECO:0007669"/>
    <property type="project" value="InterPro"/>
</dbReference>
<comment type="caution">
    <text evidence="1">The sequence shown here is derived from an EMBL/GenBank/DDBJ whole genome shotgun (WGS) entry which is preliminary data.</text>
</comment>
<evidence type="ECO:0000313" key="1">
    <source>
        <dbReference type="EMBL" id="HGZ80241.1"/>
    </source>
</evidence>
<dbReference type="AlphaFoldDB" id="A0A832I8C8"/>
<dbReference type="InterPro" id="IPR037175">
    <property type="entry name" value="KFase_sf"/>
</dbReference>
<dbReference type="GO" id="GO:0019441">
    <property type="term" value="P:L-tryptophan catabolic process to kynurenine"/>
    <property type="evidence" value="ECO:0007669"/>
    <property type="project" value="InterPro"/>
</dbReference>
<accession>A0A832I8C8</accession>
<dbReference type="EMBL" id="DTKQ01000055">
    <property type="protein sequence ID" value="HGZ80241.1"/>
    <property type="molecule type" value="Genomic_DNA"/>
</dbReference>
<sequence length="256" mass="29415">MATKIIDLSETIVPNSPSEPWPAKITYLDHRYGAQEMRERFGVDPKDLVYSKGLGWSYEFLEAMTHTGTHLDAPWHFHPIVEGKLAKTIDEVPLEWCFSDGVVLDMRHKKPGEFITVEDLKAELERIDYRIKPFDIVLIMTGSDKRMGTKEYFLQPGMSREATLWLIDQGVKITGIDAYTWDRPFANMAKDYQETRDGSYIWPAHFAAIEKEYCHIEKLANLDKIPKPFGFKVAVFPIKIFKASAGWVRAVAIIED</sequence>
<dbReference type="Gene3D" id="3.50.30.50">
    <property type="entry name" value="Putative cyclase"/>
    <property type="match status" value="1"/>
</dbReference>
<dbReference type="SUPFAM" id="SSF102198">
    <property type="entry name" value="Putative cyclase"/>
    <property type="match status" value="1"/>
</dbReference>
<dbReference type="PANTHER" id="PTHR43564">
    <property type="entry name" value="KYNURENINE FORMAMIDASE-LIKE PROTEIN"/>
    <property type="match status" value="1"/>
</dbReference>
<dbReference type="Pfam" id="PF04199">
    <property type="entry name" value="Cyclase"/>
    <property type="match status" value="1"/>
</dbReference>
<dbReference type="InterPro" id="IPR007325">
    <property type="entry name" value="KFase/CYL"/>
</dbReference>
<dbReference type="PANTHER" id="PTHR43564:SF2">
    <property type="entry name" value="BLR6059 PROTEIN"/>
    <property type="match status" value="1"/>
</dbReference>
<gene>
    <name evidence="1" type="ORF">ENW55_09715</name>
</gene>
<proteinExistence type="predicted"/>
<reference evidence="1" key="1">
    <citation type="journal article" date="2020" name="mSystems">
        <title>Genome- and Community-Level Interaction Insights into Carbon Utilization and Element Cycling Functions of Hydrothermarchaeota in Hydrothermal Sediment.</title>
        <authorList>
            <person name="Zhou Z."/>
            <person name="Liu Y."/>
            <person name="Xu W."/>
            <person name="Pan J."/>
            <person name="Luo Z.H."/>
            <person name="Li M."/>
        </authorList>
    </citation>
    <scope>NUCLEOTIDE SEQUENCE [LARGE SCALE GENOMIC DNA]</scope>
    <source>
        <strain evidence="1">SpSt-86</strain>
    </source>
</reference>
<organism evidence="1">
    <name type="scientific">Pseudothermotoga hypogea</name>
    <dbReference type="NCBI Taxonomy" id="57487"/>
    <lineage>
        <taxon>Bacteria</taxon>
        <taxon>Thermotogati</taxon>
        <taxon>Thermotogota</taxon>
        <taxon>Thermotogae</taxon>
        <taxon>Thermotogales</taxon>
        <taxon>Thermotogaceae</taxon>
        <taxon>Pseudothermotoga</taxon>
    </lineage>
</organism>